<gene>
    <name evidence="1" type="ORF">SI7747_UN021130</name>
</gene>
<dbReference type="EMBL" id="CACRZD030000148">
    <property type="protein sequence ID" value="CAA6674772.1"/>
    <property type="molecule type" value="Genomic_DNA"/>
</dbReference>
<name>A0ABN7EBS3_SPIIN</name>
<comment type="caution">
    <text evidence="1">The sequence shown here is derived from an EMBL/GenBank/DDBJ whole genome shotgun (WGS) entry which is preliminary data.</text>
</comment>
<sequence>MHQNLESSRGSLEINKIGLSNYLRQLSPGGAKKNNFAALQRLSPDEKELNKVGRMSGSFILRSMQQEEALHHI</sequence>
<dbReference type="Proteomes" id="UP001189122">
    <property type="component" value="Unassembled WGS sequence"/>
</dbReference>
<keyword evidence="2" id="KW-1185">Reference proteome</keyword>
<reference evidence="2" key="1">
    <citation type="journal article" date="2020" name="Sci. Rep.">
        <title>Chromosome-scale genome assembly for the duckweed Spirodela intermedia, integrating cytogenetic maps, PacBio and Oxford Nanopore libraries.</title>
        <authorList>
            <person name="Hoang P.T.N."/>
            <person name="Fiebig A."/>
            <person name="Novak P."/>
            <person name="Macas J."/>
            <person name="Cao H.X."/>
            <person name="Stepanenko A."/>
            <person name="Chen G."/>
            <person name="Borisjuk N."/>
            <person name="Scholz U."/>
            <person name="Schubert I."/>
        </authorList>
    </citation>
    <scope>NUCLEOTIDE SEQUENCE [LARGE SCALE GENOMIC DNA]</scope>
</reference>
<evidence type="ECO:0000313" key="2">
    <source>
        <dbReference type="Proteomes" id="UP001189122"/>
    </source>
</evidence>
<protein>
    <submittedName>
        <fullName evidence="1">Uncharacterized protein</fullName>
    </submittedName>
</protein>
<accession>A0ABN7EBS3</accession>
<proteinExistence type="predicted"/>
<evidence type="ECO:0000313" key="1">
    <source>
        <dbReference type="EMBL" id="CAA6674772.1"/>
    </source>
</evidence>
<organism evidence="1 2">
    <name type="scientific">Spirodela intermedia</name>
    <name type="common">Intermediate duckweed</name>
    <dbReference type="NCBI Taxonomy" id="51605"/>
    <lineage>
        <taxon>Eukaryota</taxon>
        <taxon>Viridiplantae</taxon>
        <taxon>Streptophyta</taxon>
        <taxon>Embryophyta</taxon>
        <taxon>Tracheophyta</taxon>
        <taxon>Spermatophyta</taxon>
        <taxon>Magnoliopsida</taxon>
        <taxon>Liliopsida</taxon>
        <taxon>Araceae</taxon>
        <taxon>Lemnoideae</taxon>
        <taxon>Spirodela</taxon>
    </lineage>
</organism>